<keyword evidence="3" id="KW-0812">Transmembrane</keyword>
<dbReference type="OrthoDB" id="978612at2759"/>
<organism evidence="10 11">
    <name type="scientific">Pseudo-nitzschia multistriata</name>
    <dbReference type="NCBI Taxonomy" id="183589"/>
    <lineage>
        <taxon>Eukaryota</taxon>
        <taxon>Sar</taxon>
        <taxon>Stramenopiles</taxon>
        <taxon>Ochrophyta</taxon>
        <taxon>Bacillariophyta</taxon>
        <taxon>Bacillariophyceae</taxon>
        <taxon>Bacillariophycidae</taxon>
        <taxon>Bacillariales</taxon>
        <taxon>Bacillariaceae</taxon>
        <taxon>Pseudo-nitzschia</taxon>
    </lineage>
</organism>
<sequence>MKPITILLGNFTKRKEATNSVEIPFPESIGRSNLTLDAKCDEKKVLSIEINEGMANSHETIMVTDGARCTVEVNNPDHETTVDLTIFQGYGADNDPKILQINSGVDEVSSFSAIPTCMFEQLSIHDNTNTTNFYSGSSQVLEAIEWMIEDSTVYSECHTPNFVERFALSVLNYAAPTKSSDNGLWIDKNAPWEWDEVEYINGSLSALDLSEASLEGTISTYIGLLTSLSRISMSDNGLTGKLPSEIGLISSLESLEMGNNALSGSLPSEIGKLTLLTRLSLGKYAEIFVQVVGYRNMLPFTWPLIVDAKFSSPCEILGT</sequence>
<dbReference type="EMBL" id="CAACVS010000151">
    <property type="protein sequence ID" value="VEU38048.1"/>
    <property type="molecule type" value="Genomic_DNA"/>
</dbReference>
<keyword evidence="9" id="KW-0325">Glycoprotein</keyword>
<comment type="subcellular location">
    <subcellularLocation>
        <location evidence="1">Membrane</location>
        <topology evidence="1">Single-pass membrane protein</topology>
    </subcellularLocation>
</comment>
<dbReference type="InterPro" id="IPR001611">
    <property type="entry name" value="Leu-rich_rpt"/>
</dbReference>
<dbReference type="Pfam" id="PF00560">
    <property type="entry name" value="LRR_1"/>
    <property type="match status" value="2"/>
</dbReference>
<evidence type="ECO:0000256" key="2">
    <source>
        <dbReference type="ARBA" id="ARBA00022614"/>
    </source>
</evidence>
<keyword evidence="8" id="KW-0675">Receptor</keyword>
<evidence type="ECO:0000256" key="3">
    <source>
        <dbReference type="ARBA" id="ARBA00022692"/>
    </source>
</evidence>
<name>A0A448Z7Q9_9STRA</name>
<dbReference type="SUPFAM" id="SSF52058">
    <property type="entry name" value="L domain-like"/>
    <property type="match status" value="1"/>
</dbReference>
<keyword evidence="5" id="KW-0677">Repeat</keyword>
<evidence type="ECO:0000256" key="1">
    <source>
        <dbReference type="ARBA" id="ARBA00004167"/>
    </source>
</evidence>
<keyword evidence="2" id="KW-0433">Leucine-rich repeat</keyword>
<dbReference type="PANTHER" id="PTHR27000:SF642">
    <property type="entry name" value="INACTIVE LEUCINE-RICH REPEAT RECEPTOR KINASE XIAO-RELATED"/>
    <property type="match status" value="1"/>
</dbReference>
<evidence type="ECO:0000313" key="10">
    <source>
        <dbReference type="EMBL" id="VEU38048.1"/>
    </source>
</evidence>
<dbReference type="Gene3D" id="3.80.10.10">
    <property type="entry name" value="Ribonuclease Inhibitor"/>
    <property type="match status" value="1"/>
</dbReference>
<reference evidence="10 11" key="1">
    <citation type="submission" date="2019-01" db="EMBL/GenBank/DDBJ databases">
        <authorList>
            <person name="Ferrante I. M."/>
        </authorList>
    </citation>
    <scope>NUCLEOTIDE SEQUENCE [LARGE SCALE GENOMIC DNA]</scope>
    <source>
        <strain evidence="10 11">B856</strain>
    </source>
</reference>
<evidence type="ECO:0000256" key="7">
    <source>
        <dbReference type="ARBA" id="ARBA00023136"/>
    </source>
</evidence>
<dbReference type="GO" id="GO:0016020">
    <property type="term" value="C:membrane"/>
    <property type="evidence" value="ECO:0007669"/>
    <property type="project" value="UniProtKB-SubCell"/>
</dbReference>
<evidence type="ECO:0000256" key="5">
    <source>
        <dbReference type="ARBA" id="ARBA00022737"/>
    </source>
</evidence>
<evidence type="ECO:0000256" key="8">
    <source>
        <dbReference type="ARBA" id="ARBA00023170"/>
    </source>
</evidence>
<keyword evidence="11" id="KW-1185">Reference proteome</keyword>
<dbReference type="FunFam" id="3.80.10.10:FF:000383">
    <property type="entry name" value="Leucine-rich repeat receptor protein kinase EMS1"/>
    <property type="match status" value="1"/>
</dbReference>
<gene>
    <name evidence="10" type="ORF">PSNMU_V1.4_AUG-EV-PASAV3_0048590</name>
</gene>
<dbReference type="AlphaFoldDB" id="A0A448Z7Q9"/>
<evidence type="ECO:0000256" key="4">
    <source>
        <dbReference type="ARBA" id="ARBA00022729"/>
    </source>
</evidence>
<keyword evidence="7" id="KW-0472">Membrane</keyword>
<dbReference type="InterPro" id="IPR032675">
    <property type="entry name" value="LRR_dom_sf"/>
</dbReference>
<keyword evidence="6" id="KW-1133">Transmembrane helix</keyword>
<evidence type="ECO:0000256" key="6">
    <source>
        <dbReference type="ARBA" id="ARBA00022989"/>
    </source>
</evidence>
<dbReference type="PANTHER" id="PTHR27000">
    <property type="entry name" value="LEUCINE-RICH REPEAT RECEPTOR-LIKE PROTEIN KINASE FAMILY PROTEIN-RELATED"/>
    <property type="match status" value="1"/>
</dbReference>
<keyword evidence="4" id="KW-0732">Signal</keyword>
<evidence type="ECO:0000313" key="11">
    <source>
        <dbReference type="Proteomes" id="UP000291116"/>
    </source>
</evidence>
<protein>
    <submittedName>
        <fullName evidence="10">Uncharacterized protein</fullName>
    </submittedName>
</protein>
<evidence type="ECO:0000256" key="9">
    <source>
        <dbReference type="ARBA" id="ARBA00023180"/>
    </source>
</evidence>
<accession>A0A448Z7Q9</accession>
<proteinExistence type="predicted"/>
<dbReference type="Proteomes" id="UP000291116">
    <property type="component" value="Unassembled WGS sequence"/>
</dbReference>